<dbReference type="PANTHER" id="PTHR30329:SF21">
    <property type="entry name" value="LIPOPROTEIN YIAD-RELATED"/>
    <property type="match status" value="1"/>
</dbReference>
<keyword evidence="2 4" id="KW-0472">Membrane</keyword>
<evidence type="ECO:0000256" key="2">
    <source>
        <dbReference type="ARBA" id="ARBA00023136"/>
    </source>
</evidence>
<evidence type="ECO:0000256" key="3">
    <source>
        <dbReference type="ARBA" id="ARBA00023237"/>
    </source>
</evidence>
<reference evidence="8 9" key="1">
    <citation type="submission" date="2021-12" db="EMBL/GenBank/DDBJ databases">
        <title>Mucilaginibacter roseus genome.</title>
        <authorList>
            <person name="Ferreira J.R."/>
            <person name="Newman J.D."/>
        </authorList>
    </citation>
    <scope>NUCLEOTIDE SEQUENCE [LARGE SCALE GENOMIC DNA]</scope>
    <source>
        <strain evidence="8 9">LMG 28454</strain>
    </source>
</reference>
<gene>
    <name evidence="8" type="ORF">LT679_10125</name>
</gene>
<comment type="subcellular location">
    <subcellularLocation>
        <location evidence="1">Cell outer membrane</location>
    </subcellularLocation>
</comment>
<dbReference type="EMBL" id="JAJPWV010000003">
    <property type="protein sequence ID" value="MCD8740958.1"/>
    <property type="molecule type" value="Genomic_DNA"/>
</dbReference>
<feature type="chain" id="PRO_5045915349" evidence="6">
    <location>
        <begin position="22"/>
        <end position="176"/>
    </location>
</feature>
<evidence type="ECO:0000259" key="7">
    <source>
        <dbReference type="PROSITE" id="PS51123"/>
    </source>
</evidence>
<dbReference type="InterPro" id="IPR036737">
    <property type="entry name" value="OmpA-like_sf"/>
</dbReference>
<evidence type="ECO:0000256" key="1">
    <source>
        <dbReference type="ARBA" id="ARBA00004442"/>
    </source>
</evidence>
<accession>A0ABS8U4I4</accession>
<dbReference type="Proteomes" id="UP001199919">
    <property type="component" value="Unassembled WGS sequence"/>
</dbReference>
<dbReference type="InterPro" id="IPR006665">
    <property type="entry name" value="OmpA-like"/>
</dbReference>
<proteinExistence type="predicted"/>
<evidence type="ECO:0000313" key="8">
    <source>
        <dbReference type="EMBL" id="MCD8740958.1"/>
    </source>
</evidence>
<feature type="compositionally biased region" description="Pro residues" evidence="5">
    <location>
        <begin position="31"/>
        <end position="65"/>
    </location>
</feature>
<keyword evidence="6" id="KW-0732">Signal</keyword>
<keyword evidence="3" id="KW-0998">Cell outer membrane</keyword>
<dbReference type="CDD" id="cd07185">
    <property type="entry name" value="OmpA_C-like"/>
    <property type="match status" value="1"/>
</dbReference>
<feature type="signal peptide" evidence="6">
    <location>
        <begin position="1"/>
        <end position="21"/>
    </location>
</feature>
<dbReference type="Gene3D" id="3.30.1330.60">
    <property type="entry name" value="OmpA-like domain"/>
    <property type="match status" value="1"/>
</dbReference>
<dbReference type="Pfam" id="PF00691">
    <property type="entry name" value="OmpA"/>
    <property type="match status" value="1"/>
</dbReference>
<dbReference type="SUPFAM" id="SSF103088">
    <property type="entry name" value="OmpA-like"/>
    <property type="match status" value="1"/>
</dbReference>
<sequence length="176" mass="18861">MKSLKQYGSMLLIAASVAAMPACKSKKAVVAPPPPPKPPAETPATPPPPPPVKEETPAPPPPPAAPNYNFSNIQFEFNSGILKTDSYALLDKAVAEMKKDDSVKFMLDGHSSAEGSEKHNMDLSVERANSVKTYLTNSGISADRLTVKGYGESKPISSNTDEASRALNRRVEIKKQ</sequence>
<dbReference type="PANTHER" id="PTHR30329">
    <property type="entry name" value="STATOR ELEMENT OF FLAGELLAR MOTOR COMPLEX"/>
    <property type="match status" value="1"/>
</dbReference>
<feature type="domain" description="OmpA-like" evidence="7">
    <location>
        <begin position="62"/>
        <end position="176"/>
    </location>
</feature>
<comment type="caution">
    <text evidence="8">The sequence shown here is derived from an EMBL/GenBank/DDBJ whole genome shotgun (WGS) entry which is preliminary data.</text>
</comment>
<name>A0ABS8U4I4_9SPHI</name>
<dbReference type="PROSITE" id="PS51123">
    <property type="entry name" value="OMPA_2"/>
    <property type="match status" value="1"/>
</dbReference>
<dbReference type="PRINTS" id="PR01021">
    <property type="entry name" value="OMPADOMAIN"/>
</dbReference>
<evidence type="ECO:0000256" key="6">
    <source>
        <dbReference type="SAM" id="SignalP"/>
    </source>
</evidence>
<dbReference type="InterPro" id="IPR050330">
    <property type="entry name" value="Bact_OuterMem_StrucFunc"/>
</dbReference>
<feature type="region of interest" description="Disordered" evidence="5">
    <location>
        <begin position="24"/>
        <end position="67"/>
    </location>
</feature>
<keyword evidence="9" id="KW-1185">Reference proteome</keyword>
<feature type="region of interest" description="Disordered" evidence="5">
    <location>
        <begin position="150"/>
        <end position="176"/>
    </location>
</feature>
<evidence type="ECO:0000256" key="5">
    <source>
        <dbReference type="SAM" id="MobiDB-lite"/>
    </source>
</evidence>
<organism evidence="8 9">
    <name type="scientific">Mucilaginibacter roseus</name>
    <dbReference type="NCBI Taxonomy" id="1528868"/>
    <lineage>
        <taxon>Bacteria</taxon>
        <taxon>Pseudomonadati</taxon>
        <taxon>Bacteroidota</taxon>
        <taxon>Sphingobacteriia</taxon>
        <taxon>Sphingobacteriales</taxon>
        <taxon>Sphingobacteriaceae</taxon>
        <taxon>Mucilaginibacter</taxon>
    </lineage>
</organism>
<evidence type="ECO:0000313" key="9">
    <source>
        <dbReference type="Proteomes" id="UP001199919"/>
    </source>
</evidence>
<dbReference type="InterPro" id="IPR006664">
    <property type="entry name" value="OMP_bac"/>
</dbReference>
<evidence type="ECO:0000256" key="4">
    <source>
        <dbReference type="PROSITE-ProRule" id="PRU00473"/>
    </source>
</evidence>
<protein>
    <submittedName>
        <fullName evidence="8">OmpA family protein</fullName>
    </submittedName>
</protein>
<dbReference type="RefSeq" id="WP_232177385.1">
    <property type="nucleotide sequence ID" value="NZ_JAJPWV010000003.1"/>
</dbReference>